<dbReference type="Proteomes" id="UP001157961">
    <property type="component" value="Unassembled WGS sequence"/>
</dbReference>
<evidence type="ECO:0000313" key="1">
    <source>
        <dbReference type="EMBL" id="SMP09793.1"/>
    </source>
</evidence>
<sequence>MFLDASHLIFGRASGMVTWGDEFINCQPSKRYSNILSFLKCNALLFRREANKADLGVGHLHGSFIRIADLCQGVDVAGAANGRFGESAIE</sequence>
<dbReference type="RefSeq" id="WP_283424780.1">
    <property type="nucleotide sequence ID" value="NZ_FXTY01000002.1"/>
</dbReference>
<dbReference type="EMBL" id="FXTY01000002">
    <property type="protein sequence ID" value="SMP09793.1"/>
    <property type="molecule type" value="Genomic_DNA"/>
</dbReference>
<accession>A0ABY1NI57</accession>
<evidence type="ECO:0000313" key="2">
    <source>
        <dbReference type="Proteomes" id="UP001157961"/>
    </source>
</evidence>
<comment type="caution">
    <text evidence="1">The sequence shown here is derived from an EMBL/GenBank/DDBJ whole genome shotgun (WGS) entry which is preliminary data.</text>
</comment>
<reference evidence="1 2" key="1">
    <citation type="submission" date="2017-05" db="EMBL/GenBank/DDBJ databases">
        <authorList>
            <person name="Varghese N."/>
            <person name="Submissions S."/>
        </authorList>
    </citation>
    <scope>NUCLEOTIDE SEQUENCE [LARGE SCALE GENOMIC DNA]</scope>
    <source>
        <strain evidence="1 2">DSM 29734</strain>
    </source>
</reference>
<gene>
    <name evidence="1" type="ORF">SAMN06265373_1029</name>
</gene>
<proteinExistence type="predicted"/>
<keyword evidence="2" id="KW-1185">Reference proteome</keyword>
<organism evidence="1 2">
    <name type="scientific">Shimia sagamensis</name>
    <dbReference type="NCBI Taxonomy" id="1566352"/>
    <lineage>
        <taxon>Bacteria</taxon>
        <taxon>Pseudomonadati</taxon>
        <taxon>Pseudomonadota</taxon>
        <taxon>Alphaproteobacteria</taxon>
        <taxon>Rhodobacterales</taxon>
        <taxon>Roseobacteraceae</taxon>
    </lineage>
</organism>
<protein>
    <submittedName>
        <fullName evidence="1">Uncharacterized protein</fullName>
    </submittedName>
</protein>
<name>A0ABY1NI57_9RHOB</name>